<dbReference type="AlphaFoldDB" id="A0AAD9FN26"/>
<gene>
    <name evidence="2" type="ORF">DB88DRAFT_519406</name>
</gene>
<dbReference type="InterPro" id="IPR036514">
    <property type="entry name" value="SGNH_hydro_sf"/>
</dbReference>
<dbReference type="SUPFAM" id="SSF52266">
    <property type="entry name" value="SGNH hydrolase"/>
    <property type="match status" value="1"/>
</dbReference>
<evidence type="ECO:0000313" key="2">
    <source>
        <dbReference type="EMBL" id="KAK1920848.1"/>
    </source>
</evidence>
<sequence length="259" mass="28736">MSNPTFMDAVVLFGDSLTEASAAGSLTQRMAEYYVRRFDVINRGFGGRAIPVFKHAFATKQAREEGQSQRIKLMTLWFGANDSVLETEAQHVPLQRYKENLAKIVDLVRSPDSEYHSPDTKIIMITPPPLIADKWAKHLHNLRLERGESDLDKPSRTAAQTKQYAEACIQVAHELGLPVIDIHSKLIQAAGGDDDASLDPYLYDGLHLTSIGYEVLAKHLIDVIEKVEPKLAAAKVPSRMPPWLEIDPSNPERALGATA</sequence>
<keyword evidence="3" id="KW-1185">Reference proteome</keyword>
<dbReference type="Gene3D" id="3.40.50.1110">
    <property type="entry name" value="SGNH hydrolase"/>
    <property type="match status" value="1"/>
</dbReference>
<accession>A0AAD9FN26</accession>
<dbReference type="PANTHER" id="PTHR14209">
    <property type="entry name" value="ISOAMYL ACETATE-HYDROLYZING ESTERASE 1"/>
    <property type="match status" value="1"/>
</dbReference>
<dbReference type="GO" id="GO:0016787">
    <property type="term" value="F:hydrolase activity"/>
    <property type="evidence" value="ECO:0007669"/>
    <property type="project" value="UniProtKB-KW"/>
</dbReference>
<dbReference type="InterPro" id="IPR013830">
    <property type="entry name" value="SGNH_hydro"/>
</dbReference>
<keyword evidence="2" id="KW-0378">Hydrolase</keyword>
<dbReference type="CDD" id="cd01838">
    <property type="entry name" value="Isoamyl_acetate_hydrolase_like"/>
    <property type="match status" value="1"/>
</dbReference>
<dbReference type="Pfam" id="PF13472">
    <property type="entry name" value="Lipase_GDSL_2"/>
    <property type="match status" value="1"/>
</dbReference>
<dbReference type="InterPro" id="IPR045136">
    <property type="entry name" value="Iah1-like"/>
</dbReference>
<dbReference type="Proteomes" id="UP001182556">
    <property type="component" value="Unassembled WGS sequence"/>
</dbReference>
<evidence type="ECO:0000259" key="1">
    <source>
        <dbReference type="Pfam" id="PF13472"/>
    </source>
</evidence>
<comment type="caution">
    <text evidence="2">The sequence shown here is derived from an EMBL/GenBank/DDBJ whole genome shotgun (WGS) entry which is preliminary data.</text>
</comment>
<feature type="domain" description="SGNH hydrolase-type esterase" evidence="1">
    <location>
        <begin position="12"/>
        <end position="214"/>
    </location>
</feature>
<reference evidence="2" key="1">
    <citation type="submission" date="2023-02" db="EMBL/GenBank/DDBJ databases">
        <title>Identification and recombinant expression of a fungal hydrolase from Papiliotrema laurentii that hydrolyzes apple cutin and clears colloidal polyester polyurethane.</title>
        <authorList>
            <consortium name="DOE Joint Genome Institute"/>
            <person name="Roman V.A."/>
            <person name="Bojanowski C."/>
            <person name="Crable B.R."/>
            <person name="Wagner D.N."/>
            <person name="Hung C.S."/>
            <person name="Nadeau L.J."/>
            <person name="Schratz L."/>
            <person name="Haridas S."/>
            <person name="Pangilinan J."/>
            <person name="Lipzen A."/>
            <person name="Na H."/>
            <person name="Yan M."/>
            <person name="Ng V."/>
            <person name="Grigoriev I.V."/>
            <person name="Spatafora J.W."/>
            <person name="Barlow D."/>
            <person name="Biffinger J."/>
            <person name="Kelley-Loughnane N."/>
            <person name="Varaljay V.A."/>
            <person name="Crookes-Goodson W.J."/>
        </authorList>
    </citation>
    <scope>NUCLEOTIDE SEQUENCE</scope>
    <source>
        <strain evidence="2">5307AH</strain>
    </source>
</reference>
<proteinExistence type="predicted"/>
<dbReference type="PANTHER" id="PTHR14209:SF19">
    <property type="entry name" value="ISOAMYL ACETATE-HYDROLYZING ESTERASE 1 HOMOLOG"/>
    <property type="match status" value="1"/>
</dbReference>
<evidence type="ECO:0000313" key="3">
    <source>
        <dbReference type="Proteomes" id="UP001182556"/>
    </source>
</evidence>
<protein>
    <submittedName>
        <fullName evidence="2">SGNH hydrolase-type esterase domain-containing protein</fullName>
    </submittedName>
</protein>
<dbReference type="EMBL" id="JAODAN010000012">
    <property type="protein sequence ID" value="KAK1920848.1"/>
    <property type="molecule type" value="Genomic_DNA"/>
</dbReference>
<organism evidence="2 3">
    <name type="scientific">Papiliotrema laurentii</name>
    <name type="common">Cryptococcus laurentii</name>
    <dbReference type="NCBI Taxonomy" id="5418"/>
    <lineage>
        <taxon>Eukaryota</taxon>
        <taxon>Fungi</taxon>
        <taxon>Dikarya</taxon>
        <taxon>Basidiomycota</taxon>
        <taxon>Agaricomycotina</taxon>
        <taxon>Tremellomycetes</taxon>
        <taxon>Tremellales</taxon>
        <taxon>Rhynchogastremaceae</taxon>
        <taxon>Papiliotrema</taxon>
    </lineage>
</organism>
<name>A0AAD9FN26_PAPLA</name>